<evidence type="ECO:0000256" key="1">
    <source>
        <dbReference type="ARBA" id="ARBA00022448"/>
    </source>
</evidence>
<dbReference type="EMBL" id="PXYT01000013">
    <property type="protein sequence ID" value="PSR30068.1"/>
    <property type="molecule type" value="Genomic_DNA"/>
</dbReference>
<dbReference type="SUPFAM" id="SSF52540">
    <property type="entry name" value="P-loop containing nucleoside triphosphate hydrolases"/>
    <property type="match status" value="1"/>
</dbReference>
<dbReference type="GO" id="GO:0005524">
    <property type="term" value="F:ATP binding"/>
    <property type="evidence" value="ECO:0007669"/>
    <property type="project" value="UniProtKB-KW"/>
</dbReference>
<dbReference type="Proteomes" id="UP000242699">
    <property type="component" value="Unassembled WGS sequence"/>
</dbReference>
<dbReference type="PROSITE" id="PS00211">
    <property type="entry name" value="ABC_TRANSPORTER_1"/>
    <property type="match status" value="1"/>
</dbReference>
<accession>A0A2T2X6I8</accession>
<keyword evidence="2" id="KW-0547">Nucleotide-binding</keyword>
<evidence type="ECO:0000256" key="2">
    <source>
        <dbReference type="ARBA" id="ARBA00022741"/>
    </source>
</evidence>
<dbReference type="GO" id="GO:0016887">
    <property type="term" value="F:ATP hydrolysis activity"/>
    <property type="evidence" value="ECO:0007669"/>
    <property type="project" value="InterPro"/>
</dbReference>
<feature type="domain" description="ABC transporter" evidence="4">
    <location>
        <begin position="2"/>
        <end position="256"/>
    </location>
</feature>
<keyword evidence="1" id="KW-0813">Transport</keyword>
<evidence type="ECO:0000259" key="4">
    <source>
        <dbReference type="PROSITE" id="PS50893"/>
    </source>
</evidence>
<dbReference type="Pfam" id="PF00005">
    <property type="entry name" value="ABC_tran"/>
    <property type="match status" value="1"/>
</dbReference>
<dbReference type="PANTHER" id="PTHR43230">
    <property type="entry name" value="ABC-TYPE DIPEPTIDE/OLIGOPEPTIDE TRANSPORT SYSTEM, ATPASE COMPONENT"/>
    <property type="match status" value="1"/>
</dbReference>
<name>A0A2T2X6I8_9FIRM</name>
<dbReference type="PROSITE" id="PS50893">
    <property type="entry name" value="ABC_TRANSPORTER_2"/>
    <property type="match status" value="1"/>
</dbReference>
<dbReference type="CDD" id="cd03257">
    <property type="entry name" value="ABC_NikE_OppD_transporters"/>
    <property type="match status" value="1"/>
</dbReference>
<sequence>MIEIKNLTKVFPARKGLLGHDAIKAVANVCFSIPEAGSVSFIGESGSGKTTIGRILAGLETPSSGDIWIQGVNVTKMPQAERRRFLRQVQLIQQDPYQALNPARTIEQALGDPLKVIARERGQDSAWIQTRMHDVLHRVGIEPGSVLNKYPHMLSGGQRQRIVIARALTVDPKVLVADEAVSMIDVSLRLGVLKLLKDLREQFGISLLFITHDVASARYVGQNGQLFVIYKGMVIESGPTDQIIDQPYHPYTQALLSAVPVLKGLENPGPDRFIPLRGDDQELIPDTVCLYQPRCPFAQTKCREERPALQGTEHAHACHFPVVRRVVATVRANEG</sequence>
<dbReference type="InterPro" id="IPR017871">
    <property type="entry name" value="ABC_transporter-like_CS"/>
</dbReference>
<proteinExistence type="predicted"/>
<reference evidence="5 6" key="1">
    <citation type="journal article" date="2014" name="BMC Genomics">
        <title>Comparison of environmental and isolate Sulfobacillus genomes reveals diverse carbon, sulfur, nitrogen, and hydrogen metabolisms.</title>
        <authorList>
            <person name="Justice N.B."/>
            <person name="Norman A."/>
            <person name="Brown C.T."/>
            <person name="Singh A."/>
            <person name="Thomas B.C."/>
            <person name="Banfield J.F."/>
        </authorList>
    </citation>
    <scope>NUCLEOTIDE SEQUENCE [LARGE SCALE GENOMIC DNA]</scope>
    <source>
        <strain evidence="5">AMDSBA1</strain>
    </source>
</reference>
<dbReference type="PANTHER" id="PTHR43230:SF3">
    <property type="entry name" value="ABC-TYPE DIPEPTIDE_OLIGOPEPTIDE TRANSPORT SYSTEM, ATPASE COMPONENT"/>
    <property type="match status" value="1"/>
</dbReference>
<dbReference type="InterPro" id="IPR003439">
    <property type="entry name" value="ABC_transporter-like_ATP-bd"/>
</dbReference>
<organism evidence="5 6">
    <name type="scientific">Sulfobacillus benefaciens</name>
    <dbReference type="NCBI Taxonomy" id="453960"/>
    <lineage>
        <taxon>Bacteria</taxon>
        <taxon>Bacillati</taxon>
        <taxon>Bacillota</taxon>
        <taxon>Clostridia</taxon>
        <taxon>Eubacteriales</taxon>
        <taxon>Clostridiales Family XVII. Incertae Sedis</taxon>
        <taxon>Sulfobacillus</taxon>
    </lineage>
</organism>
<protein>
    <submittedName>
        <fullName evidence="5">ABC transporter ATP-binding protein</fullName>
    </submittedName>
</protein>
<keyword evidence="3 5" id="KW-0067">ATP-binding</keyword>
<gene>
    <name evidence="5" type="ORF">C7B43_07235</name>
</gene>
<evidence type="ECO:0000313" key="6">
    <source>
        <dbReference type="Proteomes" id="UP000242699"/>
    </source>
</evidence>
<dbReference type="Gene3D" id="3.40.50.300">
    <property type="entry name" value="P-loop containing nucleotide triphosphate hydrolases"/>
    <property type="match status" value="1"/>
</dbReference>
<dbReference type="AlphaFoldDB" id="A0A2T2X6I8"/>
<dbReference type="NCBIfam" id="TIGR01727">
    <property type="entry name" value="oligo_HPY"/>
    <property type="match status" value="1"/>
</dbReference>
<evidence type="ECO:0000256" key="3">
    <source>
        <dbReference type="ARBA" id="ARBA00022840"/>
    </source>
</evidence>
<dbReference type="InterPro" id="IPR013563">
    <property type="entry name" value="Oligopep_ABC_C"/>
</dbReference>
<dbReference type="GO" id="GO:0015833">
    <property type="term" value="P:peptide transport"/>
    <property type="evidence" value="ECO:0007669"/>
    <property type="project" value="InterPro"/>
</dbReference>
<dbReference type="InterPro" id="IPR003593">
    <property type="entry name" value="AAA+_ATPase"/>
</dbReference>
<comment type="caution">
    <text evidence="5">The sequence shown here is derived from an EMBL/GenBank/DDBJ whole genome shotgun (WGS) entry which is preliminary data.</text>
</comment>
<dbReference type="InterPro" id="IPR027417">
    <property type="entry name" value="P-loop_NTPase"/>
</dbReference>
<dbReference type="Pfam" id="PF08352">
    <property type="entry name" value="oligo_HPY"/>
    <property type="match status" value="1"/>
</dbReference>
<evidence type="ECO:0000313" key="5">
    <source>
        <dbReference type="EMBL" id="PSR30068.1"/>
    </source>
</evidence>
<dbReference type="SMART" id="SM00382">
    <property type="entry name" value="AAA"/>
    <property type="match status" value="1"/>
</dbReference>